<dbReference type="GO" id="GO:0005319">
    <property type="term" value="F:lipid transporter activity"/>
    <property type="evidence" value="ECO:0000318"/>
    <property type="project" value="GO_Central"/>
</dbReference>
<evidence type="ECO:0000256" key="4">
    <source>
        <dbReference type="ARBA" id="ARBA00023180"/>
    </source>
</evidence>
<dbReference type="Gene3D" id="1.25.10.20">
    <property type="entry name" value="Vitellinogen, superhelical"/>
    <property type="match status" value="1"/>
</dbReference>
<evidence type="ECO:0000256" key="1">
    <source>
        <dbReference type="ARBA" id="ARBA00022729"/>
    </source>
</evidence>
<dbReference type="Pfam" id="PF01347">
    <property type="entry name" value="Vitellogenin_N"/>
    <property type="match status" value="1"/>
</dbReference>
<dbReference type="PANTHER" id="PTHR23345:SF15">
    <property type="entry name" value="VITELLOGENIN 1-RELATED"/>
    <property type="match status" value="1"/>
</dbReference>
<dbReference type="GO" id="GO:0045735">
    <property type="term" value="F:nutrient reservoir activity"/>
    <property type="evidence" value="ECO:0007669"/>
    <property type="project" value="UniProtKB-KW"/>
</dbReference>
<dbReference type="KEGG" id="dpx:DAPPUDRAFT_314523"/>
<evidence type="ECO:0000313" key="8">
    <source>
        <dbReference type="EMBL" id="EFX84927.1"/>
    </source>
</evidence>
<organism evidence="8 9">
    <name type="scientific">Daphnia pulex</name>
    <name type="common">Water flea</name>
    <dbReference type="NCBI Taxonomy" id="6669"/>
    <lineage>
        <taxon>Eukaryota</taxon>
        <taxon>Metazoa</taxon>
        <taxon>Ecdysozoa</taxon>
        <taxon>Arthropoda</taxon>
        <taxon>Crustacea</taxon>
        <taxon>Branchiopoda</taxon>
        <taxon>Diplostraca</taxon>
        <taxon>Cladocera</taxon>
        <taxon>Anomopoda</taxon>
        <taxon>Daphniidae</taxon>
        <taxon>Daphnia</taxon>
    </lineage>
</organism>
<feature type="domain" description="VWFD" evidence="7">
    <location>
        <begin position="1097"/>
        <end position="1273"/>
    </location>
</feature>
<dbReference type="PANTHER" id="PTHR23345">
    <property type="entry name" value="VITELLOGENIN-RELATED"/>
    <property type="match status" value="1"/>
</dbReference>
<dbReference type="SUPFAM" id="SSF48431">
    <property type="entry name" value="Lipovitellin-phosvitin complex, superhelical domain"/>
    <property type="match status" value="1"/>
</dbReference>
<feature type="domain" description="Vitellogenin" evidence="6">
    <location>
        <begin position="1"/>
        <end position="625"/>
    </location>
</feature>
<dbReference type="InterPro" id="IPR011030">
    <property type="entry name" value="Lipovitellin_superhlx_dom"/>
</dbReference>
<dbReference type="PROSITE" id="PS51233">
    <property type="entry name" value="VWFD"/>
    <property type="match status" value="1"/>
</dbReference>
<dbReference type="InParanoid" id="E9G6F7"/>
<proteinExistence type="predicted"/>
<evidence type="ECO:0008006" key="10">
    <source>
        <dbReference type="Google" id="ProtNLM"/>
    </source>
</evidence>
<dbReference type="Pfam" id="PF00094">
    <property type="entry name" value="VWD"/>
    <property type="match status" value="1"/>
</dbReference>
<dbReference type="Proteomes" id="UP000000305">
    <property type="component" value="Unassembled WGS sequence"/>
</dbReference>
<dbReference type="EMBL" id="GL732533">
    <property type="protein sequence ID" value="EFX84927.1"/>
    <property type="molecule type" value="Genomic_DNA"/>
</dbReference>
<dbReference type="InterPro" id="IPR015819">
    <property type="entry name" value="Lipid_transp_b-sht_shell"/>
</dbReference>
<dbReference type="SMART" id="SM00638">
    <property type="entry name" value="LPD_N"/>
    <property type="match status" value="1"/>
</dbReference>
<keyword evidence="9" id="KW-1185">Reference proteome</keyword>
<accession>E9G6F7</accession>
<dbReference type="HOGENOM" id="CLU_261021_0_0_1"/>
<evidence type="ECO:0000256" key="5">
    <source>
        <dbReference type="PROSITE-ProRule" id="PRU00557"/>
    </source>
</evidence>
<evidence type="ECO:0000256" key="3">
    <source>
        <dbReference type="ARBA" id="ARBA00023157"/>
    </source>
</evidence>
<name>E9G6F7_DAPPU</name>
<evidence type="ECO:0000259" key="7">
    <source>
        <dbReference type="PROSITE" id="PS51233"/>
    </source>
</evidence>
<evidence type="ECO:0000313" key="9">
    <source>
        <dbReference type="Proteomes" id="UP000000305"/>
    </source>
</evidence>
<gene>
    <name evidence="8" type="ORF">DAPPUDRAFT_314523</name>
</gene>
<dbReference type="SUPFAM" id="SSF56968">
    <property type="entry name" value="Lipovitellin-phosvitin complex, beta-sheet shell regions"/>
    <property type="match status" value="2"/>
</dbReference>
<keyword evidence="3" id="KW-1015">Disulfide bond</keyword>
<dbReference type="OrthoDB" id="160294at2759"/>
<keyword evidence="4" id="KW-0325">Glycoprotein</keyword>
<dbReference type="InterPro" id="IPR001747">
    <property type="entry name" value="Vitellogenin_N"/>
</dbReference>
<dbReference type="InterPro" id="IPR015816">
    <property type="entry name" value="Vitellinogen_b-sht_N"/>
</dbReference>
<dbReference type="InterPro" id="IPR001846">
    <property type="entry name" value="VWF_type-D"/>
</dbReference>
<dbReference type="InterPro" id="IPR050733">
    <property type="entry name" value="Vitellogenin/Apolipophorin"/>
</dbReference>
<protein>
    <recommendedName>
        <fullName evidence="10">Vitellogenin domain-containing protein</fullName>
    </recommendedName>
</protein>
<dbReference type="Gene3D" id="2.30.230.10">
    <property type="entry name" value="Lipovitellin, beta-sheet shell regions, chain A"/>
    <property type="match status" value="2"/>
</dbReference>
<comment type="caution">
    <text evidence="5">Lacks conserved residue(s) required for the propagation of feature annotation.</text>
</comment>
<dbReference type="SMART" id="SM00216">
    <property type="entry name" value="VWD"/>
    <property type="match status" value="1"/>
</dbReference>
<evidence type="ECO:0000256" key="2">
    <source>
        <dbReference type="ARBA" id="ARBA00022761"/>
    </source>
</evidence>
<dbReference type="PROSITE" id="PS51211">
    <property type="entry name" value="VITELLOGENIN"/>
    <property type="match status" value="1"/>
</dbReference>
<sequence length="1307" mass="145416">MLKGWETGSEYLFDYSGLLVTGIEDADHQSAAVQIIAKLTVQSVDDETLMLKITNLVVESEEPTWSVNMKKAVASNLQLDVSGVRSGLDGGVFGERNAPALSSLEDGVTGDCFTTLRITRLPFYQVIQNHDLEAHKIIGEICRSTKVFEIIKTKDFDQCRKDPLKISSNPHSLASFLPLQDNMLQRFTAYKYLACGESSEKMTVVRMEGIGELIFSGPIKLKTEQIVSLVIQSRGQIRNLLPSLSQPQVIDDLTFSFEEDPTAASSAKDVEAVFEALQEVGQTLAESTISEEDISKKLSIISQIISRLDESQLREIWQKTFQPGNATVRDLFVDCTAASGSHTAAVFLVDLIERRELEGFQAVWTLMSSGHSMQYPKIPTLRRFVGIIRSEAAQASKLLKHTALMASADLLYRSCVLSTANCNADAQIITEEFLPLLVHELETAQTAIDRLAAILAVGALGLDDVLLLLVPYIRGEDVTARIAAIMSLERLMDFSSDKVTPLLASLADNVAERPEIRMAAISMLLLHKRTPLKIWKKIASRTWFDPSHQVAVFTCDIIRSVSGGTRSSEDESTSIKARSVIGLVRPACSGRSEFEHFASVKDNTAGFSSLLAFWRLRDSSLPVYLQHQLFRQLGSFRLDLAKVSIWNFNMESVWSQLLKHDDDIQQSSQPKSNVFWDQLSLRFRTNDQPTVGLFHARLLGSTMQTLFNLQDIDREYMIREFFTRHINIRFVKFQQLIDIRTQVPTEVGLPAQFKFSLTALASAMGHIHQPEINVTASLYLKWATESRIQCPFSGHHVAIGVENTADIRAPVFFISNGSLLWIPPDRIYDLAYFNIMPYTLTSRTTDHSSETLELAKANHISRKPPSVSVAQLSLNLRLESTSQLPQEDPASAWLNSLMKEYSCDFGHFRLDDFQQRVYRLRYLPEGPPLSSVSLSASFNTETIQGNPDVQYVLGVNGSMEWEEDGTNDTTSLLDMKDDSIHVYKGGITVHYGNGSMLNWAAVEVVAQSLSEKNEWNITASGSTIGLVRNWLNSKNIKYSQELGGDERSITSREGCNNASEPHFHRIHFKLRESEAPLLRYASITSKAFQKSEKTKIKKCFIHSDRVVTYDGIEYSYPINECHHLLTADCGQKKAKYAIMGTNESHGMVVRITLEKDVIDVSSAGNISINGIEANFTASRMRIHMGEKVIAIASLGKDNAIHLRLSEENLDVLVEKSTITLSAGEKLLGRACGMCGDGDSEVTGEFKTSNRCALSSGTLMAASFQINVGPENCPSMSDEVLQALLMESYPCYSVDEQVASVLPLPLEF</sequence>
<keyword evidence="1" id="KW-0732">Signal</keyword>
<dbReference type="PhylomeDB" id="E9G6F7"/>
<reference evidence="8 9" key="1">
    <citation type="journal article" date="2011" name="Science">
        <title>The ecoresponsive genome of Daphnia pulex.</title>
        <authorList>
            <person name="Colbourne J.K."/>
            <person name="Pfrender M.E."/>
            <person name="Gilbert D."/>
            <person name="Thomas W.K."/>
            <person name="Tucker A."/>
            <person name="Oakley T.H."/>
            <person name="Tokishita S."/>
            <person name="Aerts A."/>
            <person name="Arnold G.J."/>
            <person name="Basu M.K."/>
            <person name="Bauer D.J."/>
            <person name="Caceres C.E."/>
            <person name="Carmel L."/>
            <person name="Casola C."/>
            <person name="Choi J.H."/>
            <person name="Detter J.C."/>
            <person name="Dong Q."/>
            <person name="Dusheyko S."/>
            <person name="Eads B.D."/>
            <person name="Frohlich T."/>
            <person name="Geiler-Samerotte K.A."/>
            <person name="Gerlach D."/>
            <person name="Hatcher P."/>
            <person name="Jogdeo S."/>
            <person name="Krijgsveld J."/>
            <person name="Kriventseva E.V."/>
            <person name="Kultz D."/>
            <person name="Laforsch C."/>
            <person name="Lindquist E."/>
            <person name="Lopez J."/>
            <person name="Manak J.R."/>
            <person name="Muller J."/>
            <person name="Pangilinan J."/>
            <person name="Patwardhan R.P."/>
            <person name="Pitluck S."/>
            <person name="Pritham E.J."/>
            <person name="Rechtsteiner A."/>
            <person name="Rho M."/>
            <person name="Rogozin I.B."/>
            <person name="Sakarya O."/>
            <person name="Salamov A."/>
            <person name="Schaack S."/>
            <person name="Shapiro H."/>
            <person name="Shiga Y."/>
            <person name="Skalitzky C."/>
            <person name="Smith Z."/>
            <person name="Souvorov A."/>
            <person name="Sung W."/>
            <person name="Tang Z."/>
            <person name="Tsuchiya D."/>
            <person name="Tu H."/>
            <person name="Vos H."/>
            <person name="Wang M."/>
            <person name="Wolf Y.I."/>
            <person name="Yamagata H."/>
            <person name="Yamada T."/>
            <person name="Ye Y."/>
            <person name="Shaw J.R."/>
            <person name="Andrews J."/>
            <person name="Crease T.J."/>
            <person name="Tang H."/>
            <person name="Lucas S.M."/>
            <person name="Robertson H.M."/>
            <person name="Bork P."/>
            <person name="Koonin E.V."/>
            <person name="Zdobnov E.M."/>
            <person name="Grigoriev I.V."/>
            <person name="Lynch M."/>
            <person name="Boore J.L."/>
        </authorList>
    </citation>
    <scope>NUCLEOTIDE SEQUENCE [LARGE SCALE GENOMIC DNA]</scope>
</reference>
<keyword evidence="2" id="KW-0758">Storage protein</keyword>
<dbReference type="FunFam" id="1.25.10.20:FF:000003">
    <property type="entry name" value="Vitellogenin C"/>
    <property type="match status" value="1"/>
</dbReference>
<evidence type="ECO:0000259" key="6">
    <source>
        <dbReference type="PROSITE" id="PS51211"/>
    </source>
</evidence>
<dbReference type="eggNOG" id="KOG4338">
    <property type="taxonomic scope" value="Eukaryota"/>
</dbReference>